<feature type="region of interest" description="Disordered" evidence="1">
    <location>
        <begin position="777"/>
        <end position="798"/>
    </location>
</feature>
<evidence type="ECO:0000256" key="2">
    <source>
        <dbReference type="SAM" id="Phobius"/>
    </source>
</evidence>
<protein>
    <recommendedName>
        <fullName evidence="6">EGF-like domain-containing protein</fullName>
    </recommendedName>
</protein>
<dbReference type="EMBL" id="JBBJCI010000202">
    <property type="protein sequence ID" value="KAK7241377.1"/>
    <property type="molecule type" value="Genomic_DNA"/>
</dbReference>
<dbReference type="Proteomes" id="UP001363151">
    <property type="component" value="Unassembled WGS sequence"/>
</dbReference>
<proteinExistence type="predicted"/>
<keyword evidence="2" id="KW-0812">Transmembrane</keyword>
<dbReference type="PANTHER" id="PTHR48148">
    <property type="entry name" value="KERATINOCYTE PROLINE-RICH PROTEIN"/>
    <property type="match status" value="1"/>
</dbReference>
<keyword evidence="5" id="KW-1185">Reference proteome</keyword>
<evidence type="ECO:0000256" key="1">
    <source>
        <dbReference type="SAM" id="MobiDB-lite"/>
    </source>
</evidence>
<keyword evidence="2" id="KW-0472">Membrane</keyword>
<sequence>MLRSIALATAVAVVRAQSDGIPATCDVYVEDCTFYCNAENSYCSNNIFSGDYKCYCEEEFPCFCSETMSCHVEPYCPTPAPTPRPTPAPTPAPSTAAPTWAPNKHMCEDYVEDCTVYCDAENSWCSNNVFSDADWMCHCDEEFPCFCSSLMACTAADFCPTPEPTPEPTRDPTKYPTSDGPAPTPAPNAHGCEDYVESCTLYCNAENADCGWDWECHCEEEFPCFCPETMSCVAGPFCPTPAPTPTPTPQPTPSPSTLTPTGAPNHHMCDLYVEDCTFYCDAENAYCSNNIISGDYKCYCEEETPCFCEEQMACFAGPHCPTPAPTTPAPSIAPVFLNNQCLVDTEECFMSCDGAYRSCDVLEQKCECDEDHPCFCGDGNCHAASSCPSFTLPTFAPAVASRNCQADARTCSLLSGCDGEHSTCDYLAGVCVGEDGFDCYCGDGDYYDLSACPYDTPWPTPVPETCAEAPGETCMLYCGSATEEDHYSCEDSRCVCDAGYPCFCGEDFGCFAETCGRTSPPTSSVDYSAHSSETAVTMGHTNVGGMILAAIGCLSLCCCCGTCSQMCFRTVRKSMTKKKQKKAHLGFWLSFNLATLLCVTCAAMYPSEPEVWFGASEIWLEDVSVWDAQMTVAGYLDVTLIDHNFLWSVYFSDGLEFSVETVDGYELGIVVVDPFKIDPGDEKKIRVEVIAKHESSWDGASSLWDLGMSCFDDAGEIDIVRVVMVARGADDEPELGGADGFAGGRGSTFGAESPMAKARARGAQDYNVGEDAGFDARGSVVGGSNPMGANRARDSESYNVSKAAGYGKSESTVAGANPMAGVKMRAEAQLQGGAGVSGAAGYGERDSSFAGNNPMAGYEMSEARGFQRSDSALEGVNPMSATHSKQKHAFKMSQSKDYPRKSRGGGDDDDFGGFDDMFPKPNTDF</sequence>
<dbReference type="PANTHER" id="PTHR48148:SF3">
    <property type="entry name" value="KERATINOCYTE PROLINE-RICH PROTEIN"/>
    <property type="match status" value="1"/>
</dbReference>
<evidence type="ECO:0008006" key="6">
    <source>
        <dbReference type="Google" id="ProtNLM"/>
    </source>
</evidence>
<feature type="transmembrane region" description="Helical" evidence="2">
    <location>
        <begin position="585"/>
        <end position="605"/>
    </location>
</feature>
<feature type="region of interest" description="Disordered" evidence="1">
    <location>
        <begin position="869"/>
        <end position="925"/>
    </location>
</feature>
<gene>
    <name evidence="4" type="ORF">SO694_00059149</name>
</gene>
<evidence type="ECO:0000313" key="5">
    <source>
        <dbReference type="Proteomes" id="UP001363151"/>
    </source>
</evidence>
<feature type="region of interest" description="Disordered" evidence="1">
    <location>
        <begin position="162"/>
        <end position="182"/>
    </location>
</feature>
<feature type="compositionally biased region" description="Basic and acidic residues" evidence="1">
    <location>
        <begin position="897"/>
        <end position="906"/>
    </location>
</feature>
<feature type="signal peptide" evidence="3">
    <location>
        <begin position="1"/>
        <end position="16"/>
    </location>
</feature>
<keyword evidence="2" id="KW-1133">Transmembrane helix</keyword>
<keyword evidence="3" id="KW-0732">Signal</keyword>
<evidence type="ECO:0000256" key="3">
    <source>
        <dbReference type="SAM" id="SignalP"/>
    </source>
</evidence>
<feature type="chain" id="PRO_5046502275" description="EGF-like domain-containing protein" evidence="3">
    <location>
        <begin position="17"/>
        <end position="925"/>
    </location>
</feature>
<accession>A0ABR1FYQ0</accession>
<evidence type="ECO:0000313" key="4">
    <source>
        <dbReference type="EMBL" id="KAK7241377.1"/>
    </source>
</evidence>
<comment type="caution">
    <text evidence="4">The sequence shown here is derived from an EMBL/GenBank/DDBJ whole genome shotgun (WGS) entry which is preliminary data.</text>
</comment>
<organism evidence="4 5">
    <name type="scientific">Aureococcus anophagefferens</name>
    <name type="common">Harmful bloom alga</name>
    <dbReference type="NCBI Taxonomy" id="44056"/>
    <lineage>
        <taxon>Eukaryota</taxon>
        <taxon>Sar</taxon>
        <taxon>Stramenopiles</taxon>
        <taxon>Ochrophyta</taxon>
        <taxon>Pelagophyceae</taxon>
        <taxon>Pelagomonadales</taxon>
        <taxon>Pelagomonadaceae</taxon>
        <taxon>Aureococcus</taxon>
    </lineage>
</organism>
<name>A0ABR1FYQ0_AURAN</name>
<feature type="transmembrane region" description="Helical" evidence="2">
    <location>
        <begin position="543"/>
        <end position="564"/>
    </location>
</feature>
<reference evidence="4 5" key="1">
    <citation type="submission" date="2024-03" db="EMBL/GenBank/DDBJ databases">
        <title>Aureococcus anophagefferens CCMP1851 and Kratosvirus quantuckense: Draft genome of a second virus-susceptible host strain in the model system.</title>
        <authorList>
            <person name="Chase E."/>
            <person name="Truchon A.R."/>
            <person name="Schepens W."/>
            <person name="Wilhelm S.W."/>
        </authorList>
    </citation>
    <scope>NUCLEOTIDE SEQUENCE [LARGE SCALE GENOMIC DNA]</scope>
    <source>
        <strain evidence="4 5">CCMP1851</strain>
    </source>
</reference>